<protein>
    <recommendedName>
        <fullName evidence="2">RNA 2',3'-cyclic phosphodiesterase</fullName>
        <shortName evidence="2">RNA 2',3'-CPDase</shortName>
        <ecNumber evidence="2">3.1.4.58</ecNumber>
    </recommendedName>
</protein>
<dbReference type="Pfam" id="PF02834">
    <property type="entry name" value="LigT_PEase"/>
    <property type="match status" value="2"/>
</dbReference>
<feature type="short sequence motif" description="HXTX 1" evidence="2">
    <location>
        <begin position="41"/>
        <end position="44"/>
    </location>
</feature>
<dbReference type="Proteomes" id="UP000178086">
    <property type="component" value="Unassembled WGS sequence"/>
</dbReference>
<comment type="similarity">
    <text evidence="2">Belongs to the 2H phosphoesterase superfamily. ThpR family.</text>
</comment>
<dbReference type="PANTHER" id="PTHR35561:SF1">
    <property type="entry name" value="RNA 2',3'-CYCLIC PHOSPHODIESTERASE"/>
    <property type="match status" value="1"/>
</dbReference>
<evidence type="ECO:0000313" key="5">
    <source>
        <dbReference type="Proteomes" id="UP000178086"/>
    </source>
</evidence>
<feature type="short sequence motif" description="HXTX 2" evidence="2">
    <location>
        <begin position="128"/>
        <end position="131"/>
    </location>
</feature>
<dbReference type="SUPFAM" id="SSF55144">
    <property type="entry name" value="LigT-like"/>
    <property type="match status" value="1"/>
</dbReference>
<evidence type="ECO:0000259" key="3">
    <source>
        <dbReference type="Pfam" id="PF02834"/>
    </source>
</evidence>
<comment type="catalytic activity">
    <reaction evidence="2">
        <text>a 3'-end 2',3'-cyclophospho-ribonucleotide-RNA + H2O = a 3'-end 2'-phospho-ribonucleotide-RNA + H(+)</text>
        <dbReference type="Rhea" id="RHEA:11828"/>
        <dbReference type="Rhea" id="RHEA-COMP:10464"/>
        <dbReference type="Rhea" id="RHEA-COMP:17353"/>
        <dbReference type="ChEBI" id="CHEBI:15377"/>
        <dbReference type="ChEBI" id="CHEBI:15378"/>
        <dbReference type="ChEBI" id="CHEBI:83064"/>
        <dbReference type="ChEBI" id="CHEBI:173113"/>
        <dbReference type="EC" id="3.1.4.58"/>
    </reaction>
</comment>
<dbReference type="EMBL" id="MELI01000111">
    <property type="protein sequence ID" value="OFW31812.1"/>
    <property type="molecule type" value="Genomic_DNA"/>
</dbReference>
<name>A0A1F2UFL9_9ACTN</name>
<feature type="domain" description="Phosphoesterase HXTX" evidence="3">
    <location>
        <begin position="9"/>
        <end position="92"/>
    </location>
</feature>
<dbReference type="InterPro" id="IPR014051">
    <property type="entry name" value="Phosphoesterase_HXTX"/>
</dbReference>
<dbReference type="HAMAP" id="MF_01940">
    <property type="entry name" value="RNA_CPDase"/>
    <property type="match status" value="1"/>
</dbReference>
<dbReference type="GO" id="GO:0016874">
    <property type="term" value="F:ligase activity"/>
    <property type="evidence" value="ECO:0007669"/>
    <property type="project" value="UniProtKB-KW"/>
</dbReference>
<feature type="domain" description="Phosphoesterase HXTX" evidence="3">
    <location>
        <begin position="100"/>
        <end position="174"/>
    </location>
</feature>
<comment type="caution">
    <text evidence="4">The sequence shown here is derived from an EMBL/GenBank/DDBJ whole genome shotgun (WGS) entry which is preliminary data.</text>
</comment>
<sequence length="186" mass="20980">MLRIFIGVELPGRLKSELFEVSKQLKATIEGARWVVRENIHLTLKFLGSITEEQLVEIETALRTKAAGFKHFSFECGALGSFPNQKRARVLWVGVDRGEREFVELSMLVEDALEPVGFARDDKPFKPHITLSRLNPPKPVEQALKTVPEAPYQGQSIPVRGITIYQSHLKPTGVEYTARAFIPLQE</sequence>
<keyword evidence="1 2" id="KW-0378">Hydrolase</keyword>
<organism evidence="4 5">
    <name type="scientific">Candidatus Aquicultor primus</name>
    <dbReference type="NCBI Taxonomy" id="1797195"/>
    <lineage>
        <taxon>Bacteria</taxon>
        <taxon>Bacillati</taxon>
        <taxon>Actinomycetota</taxon>
        <taxon>Candidatus Aquicultoria</taxon>
        <taxon>Candidatus Aquicultorales</taxon>
        <taxon>Candidatus Aquicultoraceae</taxon>
        <taxon>Candidatus Aquicultor</taxon>
    </lineage>
</organism>
<reference evidence="4 5" key="1">
    <citation type="journal article" date="2016" name="Nat. Commun.">
        <title>Thousands of microbial genomes shed light on interconnected biogeochemical processes in an aquifer system.</title>
        <authorList>
            <person name="Anantharaman K."/>
            <person name="Brown C.T."/>
            <person name="Hug L.A."/>
            <person name="Sharon I."/>
            <person name="Castelle C.J."/>
            <person name="Probst A.J."/>
            <person name="Thomas B.C."/>
            <person name="Singh A."/>
            <person name="Wilkins M.J."/>
            <person name="Karaoz U."/>
            <person name="Brodie E.L."/>
            <person name="Williams K.H."/>
            <person name="Hubbard S.S."/>
            <person name="Banfield J.F."/>
        </authorList>
    </citation>
    <scope>NUCLEOTIDE SEQUENCE [LARGE SCALE GENOMIC DNA]</scope>
</reference>
<dbReference type="Gene3D" id="3.90.1140.10">
    <property type="entry name" value="Cyclic phosphodiesterase"/>
    <property type="match status" value="1"/>
</dbReference>
<evidence type="ECO:0000256" key="2">
    <source>
        <dbReference type="HAMAP-Rule" id="MF_01940"/>
    </source>
</evidence>
<dbReference type="GO" id="GO:0004113">
    <property type="term" value="F:2',3'-cyclic-nucleotide 3'-phosphodiesterase activity"/>
    <property type="evidence" value="ECO:0007669"/>
    <property type="project" value="InterPro"/>
</dbReference>
<gene>
    <name evidence="4" type="ORF">A2074_08925</name>
</gene>
<feature type="active site" description="Proton donor" evidence="2">
    <location>
        <position position="41"/>
    </location>
</feature>
<evidence type="ECO:0000313" key="4">
    <source>
        <dbReference type="EMBL" id="OFW31812.1"/>
    </source>
</evidence>
<dbReference type="PANTHER" id="PTHR35561">
    <property type="entry name" value="RNA 2',3'-CYCLIC PHOSPHODIESTERASE"/>
    <property type="match status" value="1"/>
</dbReference>
<evidence type="ECO:0000256" key="1">
    <source>
        <dbReference type="ARBA" id="ARBA00022801"/>
    </source>
</evidence>
<comment type="function">
    <text evidence="2">Hydrolyzes RNA 2',3'-cyclic phosphodiester to an RNA 2'-phosphomonoester.</text>
</comment>
<dbReference type="InterPro" id="IPR009097">
    <property type="entry name" value="Cyclic_Pdiesterase"/>
</dbReference>
<dbReference type="NCBIfam" id="TIGR02258">
    <property type="entry name" value="2_5_ligase"/>
    <property type="match status" value="1"/>
</dbReference>
<dbReference type="EC" id="3.1.4.58" evidence="2"/>
<dbReference type="InterPro" id="IPR004175">
    <property type="entry name" value="RNA_CPDase"/>
</dbReference>
<dbReference type="GO" id="GO:0008664">
    <property type="term" value="F:RNA 2',3'-cyclic 3'-phosphodiesterase activity"/>
    <property type="evidence" value="ECO:0007669"/>
    <property type="project" value="UniProtKB-EC"/>
</dbReference>
<dbReference type="AlphaFoldDB" id="A0A1F2UFL9"/>
<accession>A0A1F2UFL9</accession>
<keyword evidence="4" id="KW-0436">Ligase</keyword>
<feature type="active site" description="Proton acceptor" evidence="2">
    <location>
        <position position="128"/>
    </location>
</feature>
<proteinExistence type="inferred from homology"/>